<evidence type="ECO:0000313" key="3">
    <source>
        <dbReference type="Proteomes" id="UP001585080"/>
    </source>
</evidence>
<feature type="domain" description="DUF6817" evidence="1">
    <location>
        <begin position="1"/>
        <end position="85"/>
    </location>
</feature>
<proteinExistence type="predicted"/>
<accession>A0ABV5EA43</accession>
<keyword evidence="3" id="KW-1185">Reference proteome</keyword>
<gene>
    <name evidence="2" type="ORF">VSS16_13425</name>
</gene>
<evidence type="ECO:0000259" key="1">
    <source>
        <dbReference type="Pfam" id="PF20680"/>
    </source>
</evidence>
<comment type="caution">
    <text evidence="2">The sequence shown here is derived from an EMBL/GenBank/DDBJ whole genome shotgun (WGS) entry which is preliminary data.</text>
</comment>
<dbReference type="EMBL" id="JAYMRP010000009">
    <property type="protein sequence ID" value="MFB8773720.1"/>
    <property type="molecule type" value="Genomic_DNA"/>
</dbReference>
<organism evidence="2 3">
    <name type="scientific">Streptomyces broussonetiae</name>
    <dbReference type="NCBI Taxonomy" id="2686304"/>
    <lineage>
        <taxon>Bacteria</taxon>
        <taxon>Bacillati</taxon>
        <taxon>Actinomycetota</taxon>
        <taxon>Actinomycetes</taxon>
        <taxon>Kitasatosporales</taxon>
        <taxon>Streptomycetaceae</taxon>
        <taxon>Streptomyces</taxon>
    </lineage>
</organism>
<name>A0ABV5EA43_9ACTN</name>
<protein>
    <recommendedName>
        <fullName evidence="1">DUF6817 domain-containing protein</fullName>
    </recommendedName>
</protein>
<reference evidence="2 3" key="1">
    <citation type="submission" date="2024-01" db="EMBL/GenBank/DDBJ databases">
        <title>Genome mining of biosynthetic gene clusters to explore secondary metabolites of Streptomyces sp.</title>
        <authorList>
            <person name="Baig A."/>
            <person name="Ajitkumar Shintre N."/>
            <person name="Kumar H."/>
            <person name="Anbarasu A."/>
            <person name="Ramaiah S."/>
        </authorList>
    </citation>
    <scope>NUCLEOTIDE SEQUENCE [LARGE SCALE GENOMIC DNA]</scope>
    <source>
        <strain evidence="2 3">A57</strain>
    </source>
</reference>
<dbReference type="InterPro" id="IPR049202">
    <property type="entry name" value="DUF6817"/>
</dbReference>
<dbReference type="Proteomes" id="UP001585080">
    <property type="component" value="Unassembled WGS sequence"/>
</dbReference>
<sequence>MLRRSGAEAVAHPGGTLLAHLDRVRRRLAGWSAPPALQLAGLCHACYGTDGFPAALLTLDRRADLASVIGAEAEATVYAYAACDRAATYPTLAAPGPGAPLHDRFTGTARPIGLRLRRDIAELTAANELDLARHDPVFRDRWGPDLLALLTRLRPLLSEPAWRDCRSILAPSSRAVPRRAP</sequence>
<dbReference type="Pfam" id="PF20680">
    <property type="entry name" value="DUF6817"/>
    <property type="match status" value="1"/>
</dbReference>
<evidence type="ECO:0000313" key="2">
    <source>
        <dbReference type="EMBL" id="MFB8773720.1"/>
    </source>
</evidence>